<gene>
    <name evidence="2" type="ORF">METZ01_LOCUS389666</name>
</gene>
<accession>A0A382URH5</accession>
<dbReference type="InterPro" id="IPR052724">
    <property type="entry name" value="GT117_domain-containing"/>
</dbReference>
<evidence type="ECO:0008006" key="3">
    <source>
        <dbReference type="Google" id="ProtNLM"/>
    </source>
</evidence>
<protein>
    <recommendedName>
        <fullName evidence="3">DUF2723 domain-containing protein</fullName>
    </recommendedName>
</protein>
<keyword evidence="1" id="KW-1133">Transmembrane helix</keyword>
<sequence>MPFFIYYFTMAPTVSLWDCGEFISTSIILGVPHPPGTPLYLLIGNFFSQIPILNDLGARVNLISPIASALSIMFLYMIIVHLIKEFTKKDNLSIYLSAFIGALTFAVTDSQWFNAVEA</sequence>
<evidence type="ECO:0000256" key="1">
    <source>
        <dbReference type="SAM" id="Phobius"/>
    </source>
</evidence>
<dbReference type="PANTHER" id="PTHR16214">
    <property type="entry name" value="TRANSMEMBRANE PROTEIN 260"/>
    <property type="match status" value="1"/>
</dbReference>
<feature type="transmembrane region" description="Helical" evidence="1">
    <location>
        <begin position="94"/>
        <end position="113"/>
    </location>
</feature>
<feature type="non-terminal residue" evidence="2">
    <location>
        <position position="118"/>
    </location>
</feature>
<dbReference type="EMBL" id="UINC01146215">
    <property type="protein sequence ID" value="SVD36812.1"/>
    <property type="molecule type" value="Genomic_DNA"/>
</dbReference>
<dbReference type="Pfam" id="PF11028">
    <property type="entry name" value="TMEM260-like"/>
    <property type="match status" value="1"/>
</dbReference>
<dbReference type="PANTHER" id="PTHR16214:SF3">
    <property type="entry name" value="TRANSMEMBRANE PROTEIN 260"/>
    <property type="match status" value="1"/>
</dbReference>
<dbReference type="InterPro" id="IPR021280">
    <property type="entry name" value="TMEM260-like"/>
</dbReference>
<dbReference type="AlphaFoldDB" id="A0A382URH5"/>
<keyword evidence="1" id="KW-0812">Transmembrane</keyword>
<keyword evidence="1" id="KW-0472">Membrane</keyword>
<feature type="non-terminal residue" evidence="2">
    <location>
        <position position="1"/>
    </location>
</feature>
<organism evidence="2">
    <name type="scientific">marine metagenome</name>
    <dbReference type="NCBI Taxonomy" id="408172"/>
    <lineage>
        <taxon>unclassified sequences</taxon>
        <taxon>metagenomes</taxon>
        <taxon>ecological metagenomes</taxon>
    </lineage>
</organism>
<name>A0A382URH5_9ZZZZ</name>
<reference evidence="2" key="1">
    <citation type="submission" date="2018-05" db="EMBL/GenBank/DDBJ databases">
        <authorList>
            <person name="Lanie J.A."/>
            <person name="Ng W.-L."/>
            <person name="Kazmierczak K.M."/>
            <person name="Andrzejewski T.M."/>
            <person name="Davidsen T.M."/>
            <person name="Wayne K.J."/>
            <person name="Tettelin H."/>
            <person name="Glass J.I."/>
            <person name="Rusch D."/>
            <person name="Podicherti R."/>
            <person name="Tsui H.-C.T."/>
            <person name="Winkler M.E."/>
        </authorList>
    </citation>
    <scope>NUCLEOTIDE SEQUENCE</scope>
</reference>
<evidence type="ECO:0000313" key="2">
    <source>
        <dbReference type="EMBL" id="SVD36812.1"/>
    </source>
</evidence>
<feature type="transmembrane region" description="Helical" evidence="1">
    <location>
        <begin position="62"/>
        <end position="82"/>
    </location>
</feature>
<proteinExistence type="predicted"/>